<reference evidence="1 2" key="1">
    <citation type="journal article" date="2015" name="Nature">
        <title>rRNA introns, odd ribosomes, and small enigmatic genomes across a large radiation of phyla.</title>
        <authorList>
            <person name="Brown C.T."/>
            <person name="Hug L.A."/>
            <person name="Thomas B.C."/>
            <person name="Sharon I."/>
            <person name="Castelle C.J."/>
            <person name="Singh A."/>
            <person name="Wilkins M.J."/>
            <person name="Williams K.H."/>
            <person name="Banfield J.F."/>
        </authorList>
    </citation>
    <scope>NUCLEOTIDE SEQUENCE [LARGE SCALE GENOMIC DNA]</scope>
</reference>
<gene>
    <name evidence="1" type="ORF">UT53_C0039G0003</name>
</gene>
<comment type="caution">
    <text evidence="1">The sequence shown here is derived from an EMBL/GenBank/DDBJ whole genome shotgun (WGS) entry which is preliminary data.</text>
</comment>
<sequence>MDVWLLTEILDRVSYLPDQLCEKDSEFRAFFAELIHGLATTCPNTNRRESVDLGGSSSAPFEVLRLQSVLSIDIGVSWVISQGRNPTPDDQVRMSVCADLFRPNESDMKRPIPNRPNKRLRHCQMCPLTPIYQARSASAPGFFFFRLTSIGT</sequence>
<proteinExistence type="predicted"/>
<evidence type="ECO:0000313" key="2">
    <source>
        <dbReference type="Proteomes" id="UP000034764"/>
    </source>
</evidence>
<dbReference type="AlphaFoldDB" id="A0A0G0PBI6"/>
<organism evidence="1 2">
    <name type="scientific">Candidatus Yanofskybacteria bacterium GW2011_GWD2_39_48</name>
    <dbReference type="NCBI Taxonomy" id="1619031"/>
    <lineage>
        <taxon>Bacteria</taxon>
        <taxon>Candidatus Yanofskyibacteriota</taxon>
    </lineage>
</organism>
<protein>
    <submittedName>
        <fullName evidence="1">Uncharacterized protein</fullName>
    </submittedName>
</protein>
<accession>A0A0G0PBI6</accession>
<name>A0A0G0PBI6_9BACT</name>
<dbReference type="Proteomes" id="UP000034764">
    <property type="component" value="Unassembled WGS sequence"/>
</dbReference>
<dbReference type="EMBL" id="LBXD01000039">
    <property type="protein sequence ID" value="KKR22501.1"/>
    <property type="molecule type" value="Genomic_DNA"/>
</dbReference>
<evidence type="ECO:0000313" key="1">
    <source>
        <dbReference type="EMBL" id="KKR22501.1"/>
    </source>
</evidence>